<dbReference type="Pfam" id="PF00149">
    <property type="entry name" value="Metallophos"/>
    <property type="match status" value="1"/>
</dbReference>
<name>A0A3P1T4J1_9ACTN</name>
<dbReference type="Gene3D" id="3.60.21.10">
    <property type="match status" value="1"/>
</dbReference>
<dbReference type="GO" id="GO:0016020">
    <property type="term" value="C:membrane"/>
    <property type="evidence" value="ECO:0007669"/>
    <property type="project" value="GOC"/>
</dbReference>
<protein>
    <submittedName>
        <fullName evidence="2">Metallophosphoesterase</fullName>
    </submittedName>
</protein>
<dbReference type="InterPro" id="IPR004843">
    <property type="entry name" value="Calcineurin-like_PHP"/>
</dbReference>
<feature type="domain" description="Calcineurin-like phosphoesterase" evidence="1">
    <location>
        <begin position="19"/>
        <end position="206"/>
    </location>
</feature>
<dbReference type="SUPFAM" id="SSF56300">
    <property type="entry name" value="Metallo-dependent phosphatases"/>
    <property type="match status" value="1"/>
</dbReference>
<dbReference type="PANTHER" id="PTHR31302">
    <property type="entry name" value="TRANSMEMBRANE PROTEIN WITH METALLOPHOSPHOESTERASE DOMAIN-RELATED"/>
    <property type="match status" value="1"/>
</dbReference>
<dbReference type="EMBL" id="RQZG01000022">
    <property type="protein sequence ID" value="RRD03343.1"/>
    <property type="molecule type" value="Genomic_DNA"/>
</dbReference>
<evidence type="ECO:0000259" key="1">
    <source>
        <dbReference type="Pfam" id="PF00149"/>
    </source>
</evidence>
<gene>
    <name evidence="2" type="ORF">EII34_14540</name>
</gene>
<reference evidence="2 3" key="1">
    <citation type="submission" date="2018-11" db="EMBL/GenBank/DDBJ databases">
        <title>Genomes From Bacteria Associated with the Canine Oral Cavity: a Test Case for Automated Genome-Based Taxonomic Assignment.</title>
        <authorList>
            <person name="Coil D.A."/>
            <person name="Jospin G."/>
            <person name="Darling A.E."/>
            <person name="Wallis C."/>
            <person name="Davis I.J."/>
            <person name="Harris S."/>
            <person name="Eisen J.A."/>
            <person name="Holcombe L.J."/>
            <person name="O'Flynn C."/>
        </authorList>
    </citation>
    <scope>NUCLEOTIDE SEQUENCE [LARGE SCALE GENOMIC DNA]</scope>
    <source>
        <strain evidence="2 3">OH887_COT-365</strain>
    </source>
</reference>
<comment type="caution">
    <text evidence="2">The sequence shown here is derived from an EMBL/GenBank/DDBJ whole genome shotgun (WGS) entry which is preliminary data.</text>
</comment>
<evidence type="ECO:0000313" key="3">
    <source>
        <dbReference type="Proteomes" id="UP000280819"/>
    </source>
</evidence>
<dbReference type="OrthoDB" id="9780884at2"/>
<dbReference type="PANTHER" id="PTHR31302:SF20">
    <property type="entry name" value="CONSERVED PROTEIN"/>
    <property type="match status" value="1"/>
</dbReference>
<proteinExistence type="predicted"/>
<organism evidence="2 3">
    <name type="scientific">Arachnia propionica</name>
    <dbReference type="NCBI Taxonomy" id="1750"/>
    <lineage>
        <taxon>Bacteria</taxon>
        <taxon>Bacillati</taxon>
        <taxon>Actinomycetota</taxon>
        <taxon>Actinomycetes</taxon>
        <taxon>Propionibacteriales</taxon>
        <taxon>Propionibacteriaceae</taxon>
        <taxon>Arachnia</taxon>
    </lineage>
</organism>
<dbReference type="Proteomes" id="UP000280819">
    <property type="component" value="Unassembled WGS sequence"/>
</dbReference>
<sequence>MFRVRRVTMPVLPPGGEPIRVLHFSDLHLLPGQELKLNFLRGLADLEPDLVISTGDNISSDGAILPLMAALGRLADVPGGFVFGSNDYHVPQFKSPLRYVTRGRSGMGAEPPARLAIEQLRAAFTRSGAWHDLNERRAVVEVKGYRIELRGTDDAHHDRDDYSAVAGPPSPGVDLSLGVTHAPYRRLLDAMTDDGVDAILAGHTHGGQVCVPGHGALTTNCDLEPTRVKGLSEHRTEHHRAWLHVSAGLGTSPFAPYRFACPPEVTLLTLTAPPTLG</sequence>
<dbReference type="InterPro" id="IPR051158">
    <property type="entry name" value="Metallophosphoesterase_sf"/>
</dbReference>
<evidence type="ECO:0000313" key="2">
    <source>
        <dbReference type="EMBL" id="RRD03343.1"/>
    </source>
</evidence>
<accession>A0A3P1T4J1</accession>
<dbReference type="GO" id="GO:0008758">
    <property type="term" value="F:UDP-2,3-diacylglucosamine hydrolase activity"/>
    <property type="evidence" value="ECO:0007669"/>
    <property type="project" value="TreeGrafter"/>
</dbReference>
<dbReference type="GO" id="GO:0009245">
    <property type="term" value="P:lipid A biosynthetic process"/>
    <property type="evidence" value="ECO:0007669"/>
    <property type="project" value="TreeGrafter"/>
</dbReference>
<dbReference type="InterPro" id="IPR029052">
    <property type="entry name" value="Metallo-depent_PP-like"/>
</dbReference>
<dbReference type="AlphaFoldDB" id="A0A3P1T4J1"/>